<dbReference type="STRING" id="1423820.FC64_GL000331"/>
<evidence type="ECO:0000313" key="2">
    <source>
        <dbReference type="Proteomes" id="UP000051291"/>
    </source>
</evidence>
<dbReference type="PATRIC" id="fig|1423820.4.peg.331"/>
<evidence type="ECO:0000313" key="1">
    <source>
        <dbReference type="EMBL" id="KRM52635.1"/>
    </source>
</evidence>
<gene>
    <name evidence="1" type="ORF">FC64_GL000331</name>
</gene>
<proteinExistence type="predicted"/>
<name>A0A0R1ZLE3_9LACO</name>
<dbReference type="AlphaFoldDB" id="A0A0R1ZLE3"/>
<organism evidence="1 2">
    <name type="scientific">Ligilactobacillus araffinosus DSM 20653</name>
    <dbReference type="NCBI Taxonomy" id="1423820"/>
    <lineage>
        <taxon>Bacteria</taxon>
        <taxon>Bacillati</taxon>
        <taxon>Bacillota</taxon>
        <taxon>Bacilli</taxon>
        <taxon>Lactobacillales</taxon>
        <taxon>Lactobacillaceae</taxon>
        <taxon>Ligilactobacillus</taxon>
    </lineage>
</organism>
<sequence>MAEDYQKILDDLRTGKLKEYDVEMDHFMEFQHVLMNYQYKKSIVGEAKRGGGAVYHFDDGSRSNN</sequence>
<dbReference type="Proteomes" id="UP000051291">
    <property type="component" value="Unassembled WGS sequence"/>
</dbReference>
<comment type="caution">
    <text evidence="1">The sequence shown here is derived from an EMBL/GenBank/DDBJ whole genome shotgun (WGS) entry which is preliminary data.</text>
</comment>
<dbReference type="EMBL" id="AYYZ01000016">
    <property type="protein sequence ID" value="KRM52635.1"/>
    <property type="molecule type" value="Genomic_DNA"/>
</dbReference>
<dbReference type="RefSeq" id="WP_057906474.1">
    <property type="nucleotide sequence ID" value="NZ_AYYZ01000016.1"/>
</dbReference>
<reference evidence="1 2" key="1">
    <citation type="journal article" date="2015" name="Genome Announc.">
        <title>Expanding the biotechnology potential of lactobacilli through comparative genomics of 213 strains and associated genera.</title>
        <authorList>
            <person name="Sun Z."/>
            <person name="Harris H.M."/>
            <person name="McCann A."/>
            <person name="Guo C."/>
            <person name="Argimon S."/>
            <person name="Zhang W."/>
            <person name="Yang X."/>
            <person name="Jeffery I.B."/>
            <person name="Cooney J.C."/>
            <person name="Kagawa T.F."/>
            <person name="Liu W."/>
            <person name="Song Y."/>
            <person name="Salvetti E."/>
            <person name="Wrobel A."/>
            <person name="Rasinkangas P."/>
            <person name="Parkhill J."/>
            <person name="Rea M.C."/>
            <person name="O'Sullivan O."/>
            <person name="Ritari J."/>
            <person name="Douillard F.P."/>
            <person name="Paul Ross R."/>
            <person name="Yang R."/>
            <person name="Briner A.E."/>
            <person name="Felis G.E."/>
            <person name="de Vos W.M."/>
            <person name="Barrangou R."/>
            <person name="Klaenhammer T.R."/>
            <person name="Caufield P.W."/>
            <person name="Cui Y."/>
            <person name="Zhang H."/>
            <person name="O'Toole P.W."/>
        </authorList>
    </citation>
    <scope>NUCLEOTIDE SEQUENCE [LARGE SCALE GENOMIC DNA]</scope>
    <source>
        <strain evidence="1 2">DSM 20653</strain>
    </source>
</reference>
<accession>A0A0R1ZLE3</accession>
<keyword evidence="2" id="KW-1185">Reference proteome</keyword>
<protein>
    <submittedName>
        <fullName evidence="1">Uncharacterized protein</fullName>
    </submittedName>
</protein>